<dbReference type="PANTHER" id="PTHR22916:SF3">
    <property type="entry name" value="UDP-GLCNAC:BETAGAL BETA-1,3-N-ACETYLGLUCOSAMINYLTRANSFERASE-LIKE PROTEIN 1"/>
    <property type="match status" value="1"/>
</dbReference>
<evidence type="ECO:0000313" key="2">
    <source>
        <dbReference type="EMBL" id="TXB65266.1"/>
    </source>
</evidence>
<dbReference type="AlphaFoldDB" id="A0A5C6RS51"/>
<dbReference type="Proteomes" id="UP000321721">
    <property type="component" value="Unassembled WGS sequence"/>
</dbReference>
<dbReference type="GO" id="GO:0016758">
    <property type="term" value="F:hexosyltransferase activity"/>
    <property type="evidence" value="ECO:0007669"/>
    <property type="project" value="UniProtKB-ARBA"/>
</dbReference>
<evidence type="ECO:0000313" key="3">
    <source>
        <dbReference type="Proteomes" id="UP000321721"/>
    </source>
</evidence>
<dbReference type="InterPro" id="IPR001173">
    <property type="entry name" value="Glyco_trans_2-like"/>
</dbReference>
<reference evidence="2 3" key="1">
    <citation type="submission" date="2019-08" db="EMBL/GenBank/DDBJ databases">
        <title>Genome of Vicingus serpentipes NCIMB 15042.</title>
        <authorList>
            <person name="Bowman J.P."/>
        </authorList>
    </citation>
    <scope>NUCLEOTIDE SEQUENCE [LARGE SCALE GENOMIC DNA]</scope>
    <source>
        <strain evidence="2 3">NCIMB 15042</strain>
    </source>
</reference>
<keyword evidence="3" id="KW-1185">Reference proteome</keyword>
<dbReference type="Gene3D" id="3.90.550.10">
    <property type="entry name" value="Spore Coat Polysaccharide Biosynthesis Protein SpsA, Chain A"/>
    <property type="match status" value="1"/>
</dbReference>
<dbReference type="SUPFAM" id="SSF53448">
    <property type="entry name" value="Nucleotide-diphospho-sugar transferases"/>
    <property type="match status" value="1"/>
</dbReference>
<sequence>MNPLVSIITVVFNGKNHIEQSIQSVLAQTYGNIEYIIIDGASNDGTIDIIKKYEAKIDTFISEKDSGIYNAMNKGLKLAKGDIIAILNADDYYYPETIQLVVDKFEDTKADVVYGNMTKLRAFSGQEYLKEVEPNIELMEQTMPIFHPATFIKKQVYGDVGLFNESYKLSADYDLIYRIYKAGKQFKYINKALTVFRIGGASNVNCNSYKEGYQILLSQNSLHAAEMKALISKCQRKNLMRSIVTFIITIFGLKKWNEKRLERKWN</sequence>
<organism evidence="2 3">
    <name type="scientific">Vicingus serpentipes</name>
    <dbReference type="NCBI Taxonomy" id="1926625"/>
    <lineage>
        <taxon>Bacteria</taxon>
        <taxon>Pseudomonadati</taxon>
        <taxon>Bacteroidota</taxon>
        <taxon>Flavobacteriia</taxon>
        <taxon>Flavobacteriales</taxon>
        <taxon>Vicingaceae</taxon>
        <taxon>Vicingus</taxon>
    </lineage>
</organism>
<name>A0A5C6RS51_9FLAO</name>
<keyword evidence="2" id="KW-0808">Transferase</keyword>
<dbReference type="PANTHER" id="PTHR22916">
    <property type="entry name" value="GLYCOSYLTRANSFERASE"/>
    <property type="match status" value="1"/>
</dbReference>
<dbReference type="Pfam" id="PF00535">
    <property type="entry name" value="Glycos_transf_2"/>
    <property type="match status" value="1"/>
</dbReference>
<feature type="domain" description="Glycosyltransferase 2-like" evidence="1">
    <location>
        <begin position="6"/>
        <end position="126"/>
    </location>
</feature>
<accession>A0A5C6RS51</accession>
<comment type="caution">
    <text evidence="2">The sequence shown here is derived from an EMBL/GenBank/DDBJ whole genome shotgun (WGS) entry which is preliminary data.</text>
</comment>
<evidence type="ECO:0000259" key="1">
    <source>
        <dbReference type="Pfam" id="PF00535"/>
    </source>
</evidence>
<dbReference type="OrthoDB" id="597270at2"/>
<dbReference type="EMBL" id="VOOS01000003">
    <property type="protein sequence ID" value="TXB65266.1"/>
    <property type="molecule type" value="Genomic_DNA"/>
</dbReference>
<dbReference type="InterPro" id="IPR029044">
    <property type="entry name" value="Nucleotide-diphossugar_trans"/>
</dbReference>
<dbReference type="RefSeq" id="WP_147100150.1">
    <property type="nucleotide sequence ID" value="NZ_VOOS01000003.1"/>
</dbReference>
<gene>
    <name evidence="2" type="ORF">FRY74_07540</name>
</gene>
<proteinExistence type="predicted"/>
<protein>
    <submittedName>
        <fullName evidence="2">Glycosyltransferase</fullName>
    </submittedName>
</protein>
<dbReference type="CDD" id="cd06433">
    <property type="entry name" value="GT_2_WfgS_like"/>
    <property type="match status" value="1"/>
</dbReference>